<keyword evidence="1" id="KW-0853">WD repeat</keyword>
<evidence type="ECO:0000313" key="5">
    <source>
        <dbReference type="Proteomes" id="UP000675881"/>
    </source>
</evidence>
<dbReference type="EC" id="3.1.1.97" evidence="4"/>
<dbReference type="InterPro" id="IPR052415">
    <property type="entry name" value="Diphthine_MTase"/>
</dbReference>
<comment type="pathway">
    <text evidence="3">Protein modification.</text>
</comment>
<dbReference type="Gene3D" id="2.130.10.10">
    <property type="entry name" value="YVTN repeat-like/Quinoprotein amine dehydrogenase"/>
    <property type="match status" value="1"/>
</dbReference>
<keyword evidence="4" id="KW-0378">Hydrolase</keyword>
<gene>
    <name evidence="4" type="ORF">LSAA_11629</name>
</gene>
<reference evidence="4" key="1">
    <citation type="submission" date="2021-02" db="EMBL/GenBank/DDBJ databases">
        <authorList>
            <person name="Bekaert M."/>
        </authorList>
    </citation>
    <scope>NUCLEOTIDE SEQUENCE</scope>
    <source>
        <strain evidence="4">IoA-00</strain>
    </source>
</reference>
<dbReference type="GO" id="GO:0061685">
    <property type="term" value="F:diphthine methylesterase activity"/>
    <property type="evidence" value="ECO:0007669"/>
    <property type="project" value="UniProtKB-EC"/>
</dbReference>
<keyword evidence="2" id="KW-0677">Repeat</keyword>
<evidence type="ECO:0000256" key="1">
    <source>
        <dbReference type="ARBA" id="ARBA00022574"/>
    </source>
</evidence>
<dbReference type="PANTHER" id="PTHR46042:SF1">
    <property type="entry name" value="DIPHTHINE METHYLTRANSFERASE"/>
    <property type="match status" value="1"/>
</dbReference>
<dbReference type="GO" id="GO:0005737">
    <property type="term" value="C:cytoplasm"/>
    <property type="evidence" value="ECO:0007669"/>
    <property type="project" value="TreeGrafter"/>
</dbReference>
<evidence type="ECO:0000256" key="3">
    <source>
        <dbReference type="ARBA" id="ARBA00043952"/>
    </source>
</evidence>
<keyword evidence="5" id="KW-1185">Reference proteome</keyword>
<name>A0A7R8HA87_LEPSM</name>
<dbReference type="EMBL" id="HG994585">
    <property type="protein sequence ID" value="CAF2972108.1"/>
    <property type="molecule type" value="Genomic_DNA"/>
</dbReference>
<dbReference type="InterPro" id="IPR036322">
    <property type="entry name" value="WD40_repeat_dom_sf"/>
</dbReference>
<evidence type="ECO:0000313" key="4">
    <source>
        <dbReference type="EMBL" id="CAF2972108.1"/>
    </source>
</evidence>
<accession>A0A7R8HA87</accession>
<dbReference type="InterPro" id="IPR015943">
    <property type="entry name" value="WD40/YVTN_repeat-like_dom_sf"/>
</dbReference>
<dbReference type="PANTHER" id="PTHR46042">
    <property type="entry name" value="DIPHTHINE METHYLTRANSFERASE"/>
    <property type="match status" value="1"/>
</dbReference>
<proteinExistence type="predicted"/>
<organism evidence="4 5">
    <name type="scientific">Lepeophtheirus salmonis</name>
    <name type="common">Salmon louse</name>
    <name type="synonym">Caligus salmonis</name>
    <dbReference type="NCBI Taxonomy" id="72036"/>
    <lineage>
        <taxon>Eukaryota</taxon>
        <taxon>Metazoa</taxon>
        <taxon>Ecdysozoa</taxon>
        <taxon>Arthropoda</taxon>
        <taxon>Crustacea</taxon>
        <taxon>Multicrustacea</taxon>
        <taxon>Hexanauplia</taxon>
        <taxon>Copepoda</taxon>
        <taxon>Siphonostomatoida</taxon>
        <taxon>Caligidae</taxon>
        <taxon>Lepeophtheirus</taxon>
    </lineage>
</organism>
<dbReference type="AlphaFoldDB" id="A0A7R8HA87"/>
<evidence type="ECO:0000256" key="2">
    <source>
        <dbReference type="ARBA" id="ARBA00022737"/>
    </source>
</evidence>
<dbReference type="GO" id="GO:0017183">
    <property type="term" value="P:protein histidyl modification to diphthamide"/>
    <property type="evidence" value="ECO:0007669"/>
    <property type="project" value="TreeGrafter"/>
</dbReference>
<dbReference type="SUPFAM" id="SSF50978">
    <property type="entry name" value="WD40 repeat-like"/>
    <property type="match status" value="1"/>
</dbReference>
<protein>
    <submittedName>
        <fullName evidence="4">DPH7</fullName>
        <ecNumber evidence="4">3.1.1.97</ecNumber>
    </submittedName>
</protein>
<dbReference type="Proteomes" id="UP000675881">
    <property type="component" value="Chromosome 6"/>
</dbReference>
<dbReference type="OrthoDB" id="1930760at2759"/>
<sequence>MVVNCLSSWDTEYSADTVEWCTQPKYNDVFAVGTYQVDNDPNSSKFDGQSQRKGRLYLGEFKDEIDIKQTIETPAILDLKWSPNNQGALAAVNASGQLTIYSLKENISLEDAKSFNIDGNDLLILSLAWKHDRIALSDSGGYITVVSSDQDMISEQELTPLFVRNILQESRAYFRIRCDEYQNYFQEAMMRNYENGISER</sequence>